<accession>A0A0F9G300</accession>
<comment type="caution">
    <text evidence="1">The sequence shown here is derived from an EMBL/GenBank/DDBJ whole genome shotgun (WGS) entry which is preliminary data.</text>
</comment>
<protein>
    <submittedName>
        <fullName evidence="1">Uncharacterized protein</fullName>
    </submittedName>
</protein>
<evidence type="ECO:0000313" key="1">
    <source>
        <dbReference type="EMBL" id="KKL84806.1"/>
    </source>
</evidence>
<dbReference type="AlphaFoldDB" id="A0A0F9G300"/>
<organism evidence="1">
    <name type="scientific">marine sediment metagenome</name>
    <dbReference type="NCBI Taxonomy" id="412755"/>
    <lineage>
        <taxon>unclassified sequences</taxon>
        <taxon>metagenomes</taxon>
        <taxon>ecological metagenomes</taxon>
    </lineage>
</organism>
<name>A0A0F9G300_9ZZZZ</name>
<feature type="non-terminal residue" evidence="1">
    <location>
        <position position="165"/>
    </location>
</feature>
<sequence length="165" mass="19255">MKEYEDVEYDLEENIKDLNEGEELNDYPNLVLNEKEFEPSDKFNEELTINFEPADEPSTDSKSGKILIENIKNNSLKENSKKLEDYDTLDFIKDLRIELQKLVPDEILHNGRLSDAKLSVLLGQGKEHIHGKKNLIKINPSHKIYLNFINEYERNLKSKFGERSS</sequence>
<dbReference type="EMBL" id="LAZR01021597">
    <property type="protein sequence ID" value="KKL84806.1"/>
    <property type="molecule type" value="Genomic_DNA"/>
</dbReference>
<gene>
    <name evidence="1" type="ORF">LCGC14_1961030</name>
</gene>
<proteinExistence type="predicted"/>
<reference evidence="1" key="1">
    <citation type="journal article" date="2015" name="Nature">
        <title>Complex archaea that bridge the gap between prokaryotes and eukaryotes.</title>
        <authorList>
            <person name="Spang A."/>
            <person name="Saw J.H."/>
            <person name="Jorgensen S.L."/>
            <person name="Zaremba-Niedzwiedzka K."/>
            <person name="Martijn J."/>
            <person name="Lind A.E."/>
            <person name="van Eijk R."/>
            <person name="Schleper C."/>
            <person name="Guy L."/>
            <person name="Ettema T.J."/>
        </authorList>
    </citation>
    <scope>NUCLEOTIDE SEQUENCE</scope>
</reference>